<evidence type="ECO:0000313" key="1">
    <source>
        <dbReference type="EMBL" id="QRZ15349.1"/>
    </source>
</evidence>
<reference evidence="1 2" key="1">
    <citation type="submission" date="2021-02" db="EMBL/GenBank/DDBJ databases">
        <title>Paracoccus methylovroum sp.nov., a new methanol and methylamine utilizing methylotrophic denitrifer.</title>
        <authorList>
            <person name="Timsy T."/>
            <person name="Behrendt U."/>
            <person name="Ulrich A."/>
            <person name="Spanner T."/>
            <person name="Foesel B.U."/>
            <person name="Horn M.A."/>
            <person name="Kolb S."/>
        </authorList>
    </citation>
    <scope>NUCLEOTIDE SEQUENCE [LARGE SCALE GENOMIC DNA]</scope>
    <source>
        <strain evidence="1 2">H4-D09</strain>
    </source>
</reference>
<dbReference type="Pfam" id="PF11390">
    <property type="entry name" value="FdsD"/>
    <property type="match status" value="1"/>
</dbReference>
<dbReference type="RefSeq" id="WP_205296294.1">
    <property type="nucleotide sequence ID" value="NZ_CP070371.1"/>
</dbReference>
<evidence type="ECO:0000313" key="2">
    <source>
        <dbReference type="Proteomes" id="UP000663629"/>
    </source>
</evidence>
<dbReference type="InterPro" id="IPR021074">
    <property type="entry name" value="Formate_DH_dsu"/>
</dbReference>
<name>A0ABX7JND9_9RHOB</name>
<dbReference type="Proteomes" id="UP000663629">
    <property type="component" value="Chromosome 2"/>
</dbReference>
<proteinExistence type="predicted"/>
<accession>A0ABX7JND9</accession>
<organism evidence="1 2">
    <name type="scientific">Paracoccus methylovorus</name>
    <dbReference type="NCBI Taxonomy" id="2812658"/>
    <lineage>
        <taxon>Bacteria</taxon>
        <taxon>Pseudomonadati</taxon>
        <taxon>Pseudomonadota</taxon>
        <taxon>Alphaproteobacteria</taxon>
        <taxon>Rhodobacterales</taxon>
        <taxon>Paracoccaceae</taxon>
        <taxon>Paracoccus</taxon>
    </lineage>
</organism>
<protein>
    <submittedName>
        <fullName evidence="1">Formate dehydrogenase subunit delta</fullName>
    </submittedName>
</protein>
<gene>
    <name evidence="1" type="ORF">JWJ88_13410</name>
</gene>
<sequence>MSDDHSKLIRMASQMAQFFTTQPDRPAAQAVAAHINESWTPRMRKDFVTQIRAGAEADPVLREAADFIHLPAA</sequence>
<keyword evidence="2" id="KW-1185">Reference proteome</keyword>
<dbReference type="EMBL" id="CP070371">
    <property type="protein sequence ID" value="QRZ15349.1"/>
    <property type="molecule type" value="Genomic_DNA"/>
</dbReference>